<reference evidence="4" key="1">
    <citation type="journal article" date="2020" name="J Insects Food Feed">
        <title>The yellow mealworm (Tenebrio molitor) genome: a resource for the emerging insects as food and feed industry.</title>
        <authorList>
            <person name="Eriksson T."/>
            <person name="Andere A."/>
            <person name="Kelstrup H."/>
            <person name="Emery V."/>
            <person name="Picard C."/>
        </authorList>
    </citation>
    <scope>NUCLEOTIDE SEQUENCE</scope>
    <source>
        <strain evidence="4">Stoneville</strain>
        <tissue evidence="4">Whole head</tissue>
    </source>
</reference>
<dbReference type="EMBL" id="JABDTM020025946">
    <property type="protein sequence ID" value="KAH0812559.1"/>
    <property type="molecule type" value="Genomic_DNA"/>
</dbReference>
<dbReference type="Gene3D" id="3.30.420.10">
    <property type="entry name" value="Ribonuclease H-like superfamily/Ribonuclease H"/>
    <property type="match status" value="2"/>
</dbReference>
<feature type="compositionally biased region" description="Low complexity" evidence="2">
    <location>
        <begin position="633"/>
        <end position="646"/>
    </location>
</feature>
<organism evidence="4 5">
    <name type="scientific">Tenebrio molitor</name>
    <name type="common">Yellow mealworm beetle</name>
    <dbReference type="NCBI Taxonomy" id="7067"/>
    <lineage>
        <taxon>Eukaryota</taxon>
        <taxon>Metazoa</taxon>
        <taxon>Ecdysozoa</taxon>
        <taxon>Arthropoda</taxon>
        <taxon>Hexapoda</taxon>
        <taxon>Insecta</taxon>
        <taxon>Pterygota</taxon>
        <taxon>Neoptera</taxon>
        <taxon>Endopterygota</taxon>
        <taxon>Coleoptera</taxon>
        <taxon>Polyphaga</taxon>
        <taxon>Cucujiformia</taxon>
        <taxon>Tenebrionidae</taxon>
        <taxon>Tenebrio</taxon>
    </lineage>
</organism>
<dbReference type="Gene3D" id="3.10.10.10">
    <property type="entry name" value="HIV Type 1 Reverse Transcriptase, subunit A, domain 1"/>
    <property type="match status" value="1"/>
</dbReference>
<dbReference type="InterPro" id="IPR012337">
    <property type="entry name" value="RNaseH-like_sf"/>
</dbReference>
<dbReference type="GO" id="GO:0071897">
    <property type="term" value="P:DNA biosynthetic process"/>
    <property type="evidence" value="ECO:0007669"/>
    <property type="project" value="UniProtKB-ARBA"/>
</dbReference>
<keyword evidence="5" id="KW-1185">Reference proteome</keyword>
<dbReference type="GO" id="GO:0003824">
    <property type="term" value="F:catalytic activity"/>
    <property type="evidence" value="ECO:0007669"/>
    <property type="project" value="UniProtKB-KW"/>
</dbReference>
<feature type="domain" description="Integrase catalytic" evidence="3">
    <location>
        <begin position="488"/>
        <end position="643"/>
    </location>
</feature>
<dbReference type="InterPro" id="IPR050951">
    <property type="entry name" value="Retrovirus_Pol_polyprotein"/>
</dbReference>
<dbReference type="Pfam" id="PF17919">
    <property type="entry name" value="RT_RNaseH_2"/>
    <property type="match status" value="1"/>
</dbReference>
<dbReference type="SUPFAM" id="SSF56672">
    <property type="entry name" value="DNA/RNA polymerases"/>
    <property type="match status" value="1"/>
</dbReference>
<evidence type="ECO:0000256" key="1">
    <source>
        <dbReference type="ARBA" id="ARBA00023268"/>
    </source>
</evidence>
<dbReference type="SUPFAM" id="SSF57903">
    <property type="entry name" value="FYVE/PHD zinc finger"/>
    <property type="match status" value="1"/>
</dbReference>
<dbReference type="InterPro" id="IPR041577">
    <property type="entry name" value="RT_RNaseH_2"/>
</dbReference>
<evidence type="ECO:0000256" key="2">
    <source>
        <dbReference type="SAM" id="MobiDB-lite"/>
    </source>
</evidence>
<reference evidence="4" key="2">
    <citation type="submission" date="2021-08" db="EMBL/GenBank/DDBJ databases">
        <authorList>
            <person name="Eriksson T."/>
        </authorList>
    </citation>
    <scope>NUCLEOTIDE SEQUENCE</scope>
    <source>
        <strain evidence="4">Stoneville</strain>
        <tissue evidence="4">Whole head</tissue>
    </source>
</reference>
<protein>
    <recommendedName>
        <fullName evidence="3">Integrase catalytic domain-containing protein</fullName>
    </recommendedName>
</protein>
<dbReference type="InterPro" id="IPR011011">
    <property type="entry name" value="Znf_FYVE_PHD"/>
</dbReference>
<dbReference type="CDD" id="cd01647">
    <property type="entry name" value="RT_LTR"/>
    <property type="match status" value="1"/>
</dbReference>
<dbReference type="Proteomes" id="UP000719412">
    <property type="component" value="Unassembled WGS sequence"/>
</dbReference>
<dbReference type="InterPro" id="IPR000477">
    <property type="entry name" value="RT_dom"/>
</dbReference>
<keyword evidence="1" id="KW-0511">Multifunctional enzyme</keyword>
<dbReference type="InterPro" id="IPR038717">
    <property type="entry name" value="Tc1-like_DDE_dom"/>
</dbReference>
<sequence length="1847" mass="209362">MRGYCAIKNVHFRWYYTCAVSRQVYRHGVGLFTLNFTDRENSDFGAVKCRSKKTNKQGTGRKMGLEKKEVTFRQVTKEEKEPTLPYGHLSLRRRRESEEKEKVKVGFRKIAEASVNKTTPVPITPRGAVVTLSTAVHQRHPQQVTARPVYLDLRSGYWQIPLTLASKPITAFTVLSRGLYQFRVMPFGLYSARLDPHCFAYLDDIIVLGETFEQHQEDFRRLRAATLRLNPDKCQFGRCSLTYLGYVVTAADIQQLVTPKTLRQLRRFLGMASWYRRFIPDFSQIVAPLNRLLKKGVRWEWTTEQDAALNTLKGGLSAAPVLACPDFDKPFVLQTDAADTGLGVTLTEHDFDLRYRRWVVNRVADALSRQPTAAEGETALEDLLTLEDTLGCAWYAKMRREVERDPAAHPDYCIRDERLHRHFWDMADSTEPELSDPWKLCVPKPARAAVLRECHDAPTAGQVRSGNREDNRPSAAPILLARHVPRGSPHQPPGKMYPTPNRQQWETVSTDLVGPLPRSSRVSRVRKAIARTVTQALYEAVITRMGCPVTVISDNGTQYSGGTFRALHQELGIAHRLTQPYTPQANPVERTNKTLKIMLMFALNTSRQESTRYTPALLNFGRDLVVPKAIHRPAPGDITADPPADTADNEADEAEDAVHHSERLRLLKDTFELVRVNLARAFANRANRVLKRDHPLSSGVKGFAAKLAPKYSGPYTVTKVLSPVVYNLQSPSGQKILRAHIKDLKPYRVPEPPADLANICRMPNQRTPPAPAGLQSVKHQWCPPKPLPELEGGPSSCLTMIGLTATLENDVALDHPNKRLPKRRIITSISLDNEGFLDHGWQRRTISTMAFGNPPSGMIADPERHARDSQLATCGTAARSAVADRVPSFPLAMGFFGYPRIYDSNTRDLDLILRCYKAEDWTKLNHNLTKIPLTNVVSNKDMQCFDNYPSGWKKGRPNYRGFRRFDPVIPFETIRCDFHLLVTAAAVWHTSRRPTSDVPHGPAKNSRMITEIKFSLGPQRAVARFAVIDRPLVSALIVLSLPSHLGILRRAKQLTLIPPGKIMKHGAGLYTFRFPLTGKIADGFTVKCRKIEKKKKKKENGYKRKMNRSQTIQRPAPWRAQFAMNLTPNEMSDPKICHGSKATLFDMLAGTFEFSLLLFSVYGIGFGRLANMLEELDKVEIEKLFKIKTDFLSFSLYKQIKRSEFETKKTCPSTTPYAASQRSANELCSGSQRLATSSLDASTVYRRAQIWFSSLRRSTATVQEVDRFGRGSVIIWAGISIDNRTDLVVVPGRLNAMNYIENILEDHMVPAAYGVGQNFILMQDNAKPHTAGITRNFLQERGIQVMEWPALSPDLNPIEYELTQALIEEWESILQESLRRLVRSMPRRCEEMASDEDDEANGRSENNVKITCNFCNIGIRSGMVRCKGQKCLVVLHVRCFESVARLFAIVDKKDWLCKTCSSKLEGEAAAQSTDVKLLQKENDYLMREKWLQDKLILTLEVCNKQLQDKLQDSKNLHQGSSYSAVEVLVQGYTIQDVHKWNPRLIIKGVSSKLVEDVPEDQLIDGIVTLNNLRETHWSQGNTIKLTTELIMNTEDDNINYIREELQVKAKMKMLFKEKAKPCGSAEVNSWNRRLVRIFMFRSNEPPAREFSPDQLASSENVANVLREILREWRIFDKAVTIVSDNASNMKKAVNEHLNKPHHPCVAHTLNLSVMDVLKNDDIRQLLEKYGGLQTNIQNWLSERGISYDDGMVKTELMCLVKAQKQNYLKYVVDEMAKAARVTVLKFTPIPFNTTPELWGKRIQHTIMEEEKISELDVRIEVTVEPMIIHLGGSDDDSDLSEEFEDES</sequence>
<dbReference type="PANTHER" id="PTHR37984">
    <property type="entry name" value="PROTEIN CBG26694"/>
    <property type="match status" value="1"/>
</dbReference>
<dbReference type="Pfam" id="PF00078">
    <property type="entry name" value="RVT_1"/>
    <property type="match status" value="1"/>
</dbReference>
<dbReference type="InterPro" id="IPR043128">
    <property type="entry name" value="Rev_trsase/Diguanyl_cyclase"/>
</dbReference>
<dbReference type="Gene3D" id="3.30.70.270">
    <property type="match status" value="2"/>
</dbReference>
<dbReference type="SUPFAM" id="SSF53098">
    <property type="entry name" value="Ribonuclease H-like"/>
    <property type="match status" value="2"/>
</dbReference>
<accession>A0A8J6L6S9</accession>
<dbReference type="PANTHER" id="PTHR37984:SF5">
    <property type="entry name" value="PROTEIN NYNRIN-LIKE"/>
    <property type="match status" value="1"/>
</dbReference>
<evidence type="ECO:0000313" key="4">
    <source>
        <dbReference type="EMBL" id="KAH0812559.1"/>
    </source>
</evidence>
<feature type="region of interest" description="Disordered" evidence="2">
    <location>
        <begin position="632"/>
        <end position="654"/>
    </location>
</feature>
<dbReference type="InterPro" id="IPR001584">
    <property type="entry name" value="Integrase_cat-core"/>
</dbReference>
<gene>
    <name evidence="4" type="ORF">GEV33_010230</name>
</gene>
<dbReference type="GO" id="GO:0042575">
    <property type="term" value="C:DNA polymerase complex"/>
    <property type="evidence" value="ECO:0007669"/>
    <property type="project" value="UniProtKB-ARBA"/>
</dbReference>
<dbReference type="InterPro" id="IPR043502">
    <property type="entry name" value="DNA/RNA_pol_sf"/>
</dbReference>
<dbReference type="GO" id="GO:0015074">
    <property type="term" value="P:DNA integration"/>
    <property type="evidence" value="ECO:0007669"/>
    <property type="project" value="InterPro"/>
</dbReference>
<dbReference type="InterPro" id="IPR036397">
    <property type="entry name" value="RNaseH_sf"/>
</dbReference>
<dbReference type="PROSITE" id="PS50994">
    <property type="entry name" value="INTEGRASE"/>
    <property type="match status" value="1"/>
</dbReference>
<evidence type="ECO:0000259" key="3">
    <source>
        <dbReference type="PROSITE" id="PS50994"/>
    </source>
</evidence>
<comment type="caution">
    <text evidence="4">The sequence shown here is derived from an EMBL/GenBank/DDBJ whole genome shotgun (WGS) entry which is preliminary data.</text>
</comment>
<dbReference type="Pfam" id="PF13358">
    <property type="entry name" value="DDE_3"/>
    <property type="match status" value="1"/>
</dbReference>
<proteinExistence type="predicted"/>
<dbReference type="GO" id="GO:0003676">
    <property type="term" value="F:nucleic acid binding"/>
    <property type="evidence" value="ECO:0007669"/>
    <property type="project" value="InterPro"/>
</dbReference>
<evidence type="ECO:0000313" key="5">
    <source>
        <dbReference type="Proteomes" id="UP000719412"/>
    </source>
</evidence>
<dbReference type="FunFam" id="3.30.70.270:FF:000026">
    <property type="entry name" value="Transposon Ty3-G Gag-Pol polyprotein"/>
    <property type="match status" value="1"/>
</dbReference>
<name>A0A8J6L6S9_TENMO</name>